<dbReference type="CDD" id="cd10936">
    <property type="entry name" value="CE4_DAC2"/>
    <property type="match status" value="1"/>
</dbReference>
<evidence type="ECO:0000313" key="2">
    <source>
        <dbReference type="Proteomes" id="UP000315901"/>
    </source>
</evidence>
<proteinExistence type="predicted"/>
<dbReference type="InterPro" id="IPR006837">
    <property type="entry name" value="Divergent_DAC"/>
</dbReference>
<dbReference type="GO" id="GO:0005975">
    <property type="term" value="P:carbohydrate metabolic process"/>
    <property type="evidence" value="ECO:0007669"/>
    <property type="project" value="InterPro"/>
</dbReference>
<dbReference type="SUPFAM" id="SSF88713">
    <property type="entry name" value="Glycoside hydrolase/deacetylase"/>
    <property type="match status" value="1"/>
</dbReference>
<dbReference type="EMBL" id="VFRR01000006">
    <property type="protein sequence ID" value="TPE54346.1"/>
    <property type="molecule type" value="Genomic_DNA"/>
</dbReference>
<dbReference type="PANTHER" id="PTHR30105:SF2">
    <property type="entry name" value="DIVERGENT POLYSACCHARIDE DEACETYLASE SUPERFAMILY"/>
    <property type="match status" value="1"/>
</dbReference>
<protein>
    <submittedName>
        <fullName evidence="1">Divergent polysaccharide deacetylase family protein</fullName>
    </submittedName>
</protein>
<accession>A0A501X1J3</accession>
<dbReference type="Pfam" id="PF04748">
    <property type="entry name" value="Polysacc_deac_2"/>
    <property type="match status" value="1"/>
</dbReference>
<organism evidence="1 2">
    <name type="scientific">Maribrevibacterium harenarium</name>
    <dbReference type="NCBI Taxonomy" id="2589817"/>
    <lineage>
        <taxon>Bacteria</taxon>
        <taxon>Pseudomonadati</taxon>
        <taxon>Pseudomonadota</taxon>
        <taxon>Gammaproteobacteria</taxon>
        <taxon>Oceanospirillales</taxon>
        <taxon>Oceanospirillaceae</taxon>
        <taxon>Maribrevibacterium</taxon>
    </lineage>
</organism>
<reference evidence="1 2" key="1">
    <citation type="submission" date="2019-06" db="EMBL/GenBank/DDBJ databases">
        <title>A novel bacterium of genus Marinomonas, isolated from coastal sand.</title>
        <authorList>
            <person name="Huang H."/>
            <person name="Mo K."/>
            <person name="Hu Y."/>
        </authorList>
    </citation>
    <scope>NUCLEOTIDE SEQUENCE [LARGE SCALE GENOMIC DNA]</scope>
    <source>
        <strain evidence="1 2">HB171799</strain>
    </source>
</reference>
<dbReference type="PANTHER" id="PTHR30105">
    <property type="entry name" value="UNCHARACTERIZED YIBQ-RELATED"/>
    <property type="match status" value="1"/>
</dbReference>
<keyword evidence="2" id="KW-1185">Reference proteome</keyword>
<gene>
    <name evidence="1" type="ORF">FJM67_05220</name>
</gene>
<dbReference type="OrthoDB" id="9784811at2"/>
<dbReference type="Gene3D" id="3.20.20.370">
    <property type="entry name" value="Glycoside hydrolase/deacetylase"/>
    <property type="match status" value="1"/>
</dbReference>
<name>A0A501X1J3_9GAMM</name>
<dbReference type="InterPro" id="IPR011330">
    <property type="entry name" value="Glyco_hydro/deAcase_b/a-brl"/>
</dbReference>
<evidence type="ECO:0000313" key="1">
    <source>
        <dbReference type="EMBL" id="TPE54346.1"/>
    </source>
</evidence>
<comment type="caution">
    <text evidence="1">The sequence shown here is derived from an EMBL/GenBank/DDBJ whole genome shotgun (WGS) entry which is preliminary data.</text>
</comment>
<dbReference type="AlphaFoldDB" id="A0A501X1J3"/>
<dbReference type="Proteomes" id="UP000315901">
    <property type="component" value="Unassembled WGS sequence"/>
</dbReference>
<dbReference type="RefSeq" id="WP_140587617.1">
    <property type="nucleotide sequence ID" value="NZ_VFRR01000006.1"/>
</dbReference>
<sequence>MGWCQRLGAVVVLCGAGLVAAESWSDANQLLSERYPVLGKPEPSLPLPMRKPSQQPLMPLPLLRPNISAPELNAPARIEAMRDDVNPMDASPPQPMIGIIIDDVGYNRRGMEQSLALPVAVALAILPQTPFGRKTAIQAQEQQRITLLHAPMENERALKLGPGGLYVQMDETTLKQVLMDDLAGLPGVQGVNNHMGSLLTAHPEPMQWVMEVLQRQQLFFVDSLTNPNSVAGRIAKEHGLPTATRQVFLDNIRTPQQLEKQFQRLIKFAHRNGFALAIGHPYPETMAYLNQRLRQPASVRLVPLSELLH</sequence>